<name>A0A9P7V6T9_9ASCO</name>
<feature type="region of interest" description="Disordered" evidence="7">
    <location>
        <begin position="1017"/>
        <end position="1042"/>
    </location>
</feature>
<evidence type="ECO:0000256" key="4">
    <source>
        <dbReference type="ARBA" id="ARBA00023054"/>
    </source>
</evidence>
<dbReference type="GO" id="GO:1990112">
    <property type="term" value="C:RQC complex"/>
    <property type="evidence" value="ECO:0007669"/>
    <property type="project" value="TreeGrafter"/>
</dbReference>
<keyword evidence="11" id="KW-1185">Reference proteome</keyword>
<gene>
    <name evidence="10" type="ORF">KQ657_001989</name>
</gene>
<dbReference type="OrthoDB" id="207084at2759"/>
<comment type="subcellular location">
    <subcellularLocation>
        <location evidence="1">Cytoplasm</location>
    </subcellularLocation>
</comment>
<organism evidence="10 11">
    <name type="scientific">Scheffersomyces spartinae</name>
    <dbReference type="NCBI Taxonomy" id="45513"/>
    <lineage>
        <taxon>Eukaryota</taxon>
        <taxon>Fungi</taxon>
        <taxon>Dikarya</taxon>
        <taxon>Ascomycota</taxon>
        <taxon>Saccharomycotina</taxon>
        <taxon>Pichiomycetes</taxon>
        <taxon>Debaryomycetaceae</taxon>
        <taxon>Scheffersomyces</taxon>
    </lineage>
</organism>
<dbReference type="AlphaFoldDB" id="A0A9P7V6T9"/>
<feature type="region of interest" description="Disordered" evidence="7">
    <location>
        <begin position="457"/>
        <end position="500"/>
    </location>
</feature>
<proteinExistence type="inferred from homology"/>
<feature type="domain" description="NFACT protein C-terminal" evidence="9">
    <location>
        <begin position="911"/>
        <end position="1012"/>
    </location>
</feature>
<evidence type="ECO:0000256" key="1">
    <source>
        <dbReference type="ARBA" id="ARBA00004496"/>
    </source>
</evidence>
<dbReference type="Pfam" id="PF11923">
    <property type="entry name" value="NFACT-C"/>
    <property type="match status" value="1"/>
</dbReference>
<feature type="compositionally biased region" description="Basic residues" evidence="7">
    <location>
        <begin position="1032"/>
        <end position="1042"/>
    </location>
</feature>
<evidence type="ECO:0000313" key="11">
    <source>
        <dbReference type="Proteomes" id="UP000790833"/>
    </source>
</evidence>
<dbReference type="GO" id="GO:1990116">
    <property type="term" value="P:ribosome-associated ubiquitin-dependent protein catabolic process"/>
    <property type="evidence" value="ECO:0007669"/>
    <property type="project" value="TreeGrafter"/>
</dbReference>
<comment type="caution">
    <text evidence="10">The sequence shown here is derived from an EMBL/GenBank/DDBJ whole genome shotgun (WGS) entry which is preliminary data.</text>
</comment>
<feature type="coiled-coil region" evidence="6">
    <location>
        <begin position="341"/>
        <end position="379"/>
    </location>
</feature>
<dbReference type="Pfam" id="PF05670">
    <property type="entry name" value="NFACT-R_1"/>
    <property type="match status" value="1"/>
</dbReference>
<dbReference type="PANTHER" id="PTHR15239">
    <property type="entry name" value="NUCLEAR EXPORT MEDIATOR FACTOR NEMF"/>
    <property type="match status" value="1"/>
</dbReference>
<feature type="domain" description="NFACT RNA-binding" evidence="8">
    <location>
        <begin position="588"/>
        <end position="698"/>
    </location>
</feature>
<evidence type="ECO:0000259" key="8">
    <source>
        <dbReference type="Pfam" id="PF05670"/>
    </source>
</evidence>
<evidence type="ECO:0000256" key="5">
    <source>
        <dbReference type="ARBA" id="ARBA00070414"/>
    </source>
</evidence>
<feature type="compositionally biased region" description="Low complexity" evidence="7">
    <location>
        <begin position="1022"/>
        <end position="1031"/>
    </location>
</feature>
<evidence type="ECO:0000259" key="9">
    <source>
        <dbReference type="Pfam" id="PF11923"/>
    </source>
</evidence>
<evidence type="ECO:0000256" key="2">
    <source>
        <dbReference type="ARBA" id="ARBA00008318"/>
    </source>
</evidence>
<feature type="region of interest" description="Disordered" evidence="7">
    <location>
        <begin position="763"/>
        <end position="806"/>
    </location>
</feature>
<dbReference type="FunFam" id="2.30.310.10:FF:000003">
    <property type="entry name" value="Zinc knuckle domain containing protein"/>
    <property type="match status" value="1"/>
</dbReference>
<dbReference type="InterPro" id="IPR008532">
    <property type="entry name" value="NFACT_RNA-bd"/>
</dbReference>
<dbReference type="GO" id="GO:0043023">
    <property type="term" value="F:ribosomal large subunit binding"/>
    <property type="evidence" value="ECO:0007669"/>
    <property type="project" value="TreeGrafter"/>
</dbReference>
<feature type="compositionally biased region" description="Basic and acidic residues" evidence="7">
    <location>
        <begin position="763"/>
        <end position="778"/>
    </location>
</feature>
<dbReference type="GeneID" id="66115363"/>
<dbReference type="GO" id="GO:0072344">
    <property type="term" value="P:rescue of stalled ribosome"/>
    <property type="evidence" value="ECO:0007669"/>
    <property type="project" value="TreeGrafter"/>
</dbReference>
<reference evidence="10" key="1">
    <citation type="submission" date="2021-03" db="EMBL/GenBank/DDBJ databases">
        <authorList>
            <person name="Palmer J.M."/>
        </authorList>
    </citation>
    <scope>NUCLEOTIDE SEQUENCE</scope>
    <source>
        <strain evidence="10">ARV_011</strain>
    </source>
</reference>
<comment type="similarity">
    <text evidence="2">Belongs to the NEMF family.</text>
</comment>
<dbReference type="Gene3D" id="2.30.310.10">
    <property type="entry name" value="ibrinogen binding protein from staphylococcus aureus domain"/>
    <property type="match status" value="1"/>
</dbReference>
<sequence length="1042" mass="119153">MKQRITGLELKILTSELNNSILNYRLQNIFNLANSSRQFLLKFSIPDSKKFVVVDCGNKLHLSNYDRQTTPSPSNFVTKLRKHLKTRRVTAIKQVQNDRVVVFQFSEGLYYLVMEFFSAGNILLLDEQRKILSLQRLVSEKENNDRYAVNETYNMFDESLFTSDFVYQPAKYTTEEVKSWIAIENEKLLNKITAESTKKKQKVPSINKLLFLHASHLSSELILKELEEKGVNGSGSALEFLSDDESLVKIVEALTSAEITYQDFLNTDKEVVGVIVAKKNPNFDPRNQTGASSDSLEYIYDEFHPFKPFKRDPQTYQFIDVQGYNNTLDKFFVEVESSKYSIRIEQTRLQAEKRLQHARNEKEKQIQSLAAQKEAHTKKGETLIHFANVVEDCKAFIQTMLDQQMDWTNMEKYIQLEQSKGNKIANTIKLPLNLTSNKITLALPDIDELDDESYLEDDKVTDLNSSDTSELDWESSSESEEDSDDDEDDDEKIVKRKGRKQTLTSKRNTLPHKKLISVAIDIGLSAFANASTYFDSKKSAESKQDKVEKKTSIALKNAERKIQSDLAQKLKFEPEAIKHIRPKFWFEKFYWFISNEGYLCIAGRDDSQTDMIYYRHLNDNDCLVSSDVIGSLKVFVKNPYSGQKVPPSTLMQAGVFALSASDAWSNKITTSAWVLEVSEISKRGHGGQFLPEGQFEYKTQKEFLAPSQVVMGFGLYWLVDEATAEKYKATREQKQKDFKIVSGNVKKELEGLRVAYLEKEKEKSTHTNGKFEEVKETSEPGQVLKKKEEEEVEAESTVTSDNESVSDSVVQLQKAKVRGKKGKMKKIAQKYADQDDEERVLRMDALGTLKQKQQIEADNEARIKKEENSKKLQIINAQLAAERRKKQSEREFNKYLLGTTDEDEEESGIENYLEIMDYMVSKPQPTDNVYALVPVFGPWQAFQKFKYKVKFQPGTGKKGKAMSDALHWLTSRKMDLTGTDTDIDWQNERDILLSTKHLDLIGCFTVNKVKLVLPNGNESVNKSKGQSLGKNGSKKGGKKGKK</sequence>
<evidence type="ECO:0000256" key="7">
    <source>
        <dbReference type="SAM" id="MobiDB-lite"/>
    </source>
</evidence>
<dbReference type="EMBL" id="JAHMUF010000019">
    <property type="protein sequence ID" value="KAG7192271.1"/>
    <property type="molecule type" value="Genomic_DNA"/>
</dbReference>
<protein>
    <recommendedName>
        <fullName evidence="5">Ribosome quality control complex subunit 2</fullName>
    </recommendedName>
</protein>
<dbReference type="PANTHER" id="PTHR15239:SF6">
    <property type="entry name" value="RIBOSOME QUALITY CONTROL COMPLEX SUBUNIT NEMF"/>
    <property type="match status" value="1"/>
</dbReference>
<dbReference type="GO" id="GO:0005737">
    <property type="term" value="C:cytoplasm"/>
    <property type="evidence" value="ECO:0007669"/>
    <property type="project" value="UniProtKB-SubCell"/>
</dbReference>
<evidence type="ECO:0000256" key="3">
    <source>
        <dbReference type="ARBA" id="ARBA00022490"/>
    </source>
</evidence>
<dbReference type="InterPro" id="IPR021846">
    <property type="entry name" value="NFACT-C"/>
</dbReference>
<dbReference type="InterPro" id="IPR051608">
    <property type="entry name" value="RQC_Subunit_NEMF"/>
</dbReference>
<feature type="compositionally biased region" description="Polar residues" evidence="7">
    <location>
        <begin position="796"/>
        <end position="806"/>
    </location>
</feature>
<dbReference type="Pfam" id="PF05833">
    <property type="entry name" value="NFACT_N"/>
    <property type="match status" value="1"/>
</dbReference>
<dbReference type="GO" id="GO:0000049">
    <property type="term" value="F:tRNA binding"/>
    <property type="evidence" value="ECO:0007669"/>
    <property type="project" value="TreeGrafter"/>
</dbReference>
<keyword evidence="3" id="KW-0963">Cytoplasm</keyword>
<feature type="compositionally biased region" description="Acidic residues" evidence="7">
    <location>
        <begin position="469"/>
        <end position="491"/>
    </location>
</feature>
<dbReference type="RefSeq" id="XP_043047821.1">
    <property type="nucleotide sequence ID" value="XM_043192766.1"/>
</dbReference>
<evidence type="ECO:0000313" key="10">
    <source>
        <dbReference type="EMBL" id="KAG7192271.1"/>
    </source>
</evidence>
<dbReference type="Proteomes" id="UP000790833">
    <property type="component" value="Unassembled WGS sequence"/>
</dbReference>
<evidence type="ECO:0000256" key="6">
    <source>
        <dbReference type="SAM" id="Coils"/>
    </source>
</evidence>
<accession>A0A9P7V6T9</accession>
<keyword evidence="4 6" id="KW-0175">Coiled coil</keyword>